<organism evidence="2 3">
    <name type="scientific">[Empedobacter] haloabium</name>
    <dbReference type="NCBI Taxonomy" id="592317"/>
    <lineage>
        <taxon>Bacteria</taxon>
        <taxon>Pseudomonadati</taxon>
        <taxon>Pseudomonadota</taxon>
        <taxon>Betaproteobacteria</taxon>
        <taxon>Burkholderiales</taxon>
        <taxon>Oxalobacteraceae</taxon>
        <taxon>Telluria group</taxon>
        <taxon>Telluria group incertae sedis</taxon>
    </lineage>
</organism>
<evidence type="ECO:0000256" key="1">
    <source>
        <dbReference type="SAM" id="Phobius"/>
    </source>
</evidence>
<gene>
    <name evidence="2" type="ORF">E7V67_019835</name>
</gene>
<evidence type="ECO:0000313" key="2">
    <source>
        <dbReference type="EMBL" id="WUR11933.1"/>
    </source>
</evidence>
<name>A0ABZ1UGX1_9BURK</name>
<dbReference type="Proteomes" id="UP000321323">
    <property type="component" value="Chromosome"/>
</dbReference>
<keyword evidence="1" id="KW-0472">Membrane</keyword>
<feature type="transmembrane region" description="Helical" evidence="1">
    <location>
        <begin position="58"/>
        <end position="75"/>
    </location>
</feature>
<sequence length="263" mass="29889">MNEGEPVVLRDDRRLVYSEYAFWLAWALIFALAGAYDIAARHGSKSTGITIDHWNPGLLWGFFPLFIVFLSRLVFGDNPIAAARKAVREVARADANRNTVEKLNYSALSALTPTELFAYYAAHSRSLASSLHNRAGVFLFIGGTMAAVGIMLFYNLVDLDKLSEKIPHMTFADWIIISAPKFGLFLSVEVIAFFFLRLYRSAMDEFRHFEHIQRRREEMVVALKICQHSPDQSATEKLVHSSALFSSPFYTQRGRNKRDSRIT</sequence>
<feature type="transmembrane region" description="Helical" evidence="1">
    <location>
        <begin position="174"/>
        <end position="199"/>
    </location>
</feature>
<feature type="transmembrane region" description="Helical" evidence="1">
    <location>
        <begin position="20"/>
        <end position="38"/>
    </location>
</feature>
<keyword evidence="1" id="KW-1133">Transmembrane helix</keyword>
<dbReference type="EMBL" id="CP136508">
    <property type="protein sequence ID" value="WUR11933.1"/>
    <property type="molecule type" value="Genomic_DNA"/>
</dbReference>
<accession>A0ABZ1UGX1</accession>
<keyword evidence="3" id="KW-1185">Reference proteome</keyword>
<feature type="transmembrane region" description="Helical" evidence="1">
    <location>
        <begin position="135"/>
        <end position="154"/>
    </location>
</feature>
<evidence type="ECO:0000313" key="3">
    <source>
        <dbReference type="Proteomes" id="UP000321323"/>
    </source>
</evidence>
<proteinExistence type="predicted"/>
<protein>
    <submittedName>
        <fullName evidence="2">Uncharacterized protein</fullName>
    </submittedName>
</protein>
<reference evidence="2 3" key="1">
    <citation type="journal article" date="2019" name="Int. J. Syst. Evol. Microbiol.">
        <title>The Draft Whole-Genome Sequence of the Antibiotic Producer Empedobacter haloabium ATCC 31962 Provides Indications for Its Taxonomic Reclassification.</title>
        <authorList>
            <person name="Miess H."/>
            <person name="Arlt P."/>
            <person name="Apel A.K."/>
            <person name="Weber T."/>
            <person name="Nieselt K."/>
            <person name="Hanssen F."/>
            <person name="Czemmel S."/>
            <person name="Nahnsen S."/>
            <person name="Gross H."/>
        </authorList>
    </citation>
    <scope>NUCLEOTIDE SEQUENCE [LARGE SCALE GENOMIC DNA]</scope>
    <source>
        <strain evidence="2 3">ATCC 31962</strain>
    </source>
</reference>
<keyword evidence="1" id="KW-0812">Transmembrane</keyword>